<evidence type="ECO:0000256" key="2">
    <source>
        <dbReference type="ARBA" id="ARBA00023172"/>
    </source>
</evidence>
<dbReference type="Gene3D" id="2.40.50.140">
    <property type="entry name" value="Nucleic acid-binding proteins"/>
    <property type="match status" value="1"/>
</dbReference>
<evidence type="ECO:0000259" key="4">
    <source>
        <dbReference type="Pfam" id="PF11967"/>
    </source>
</evidence>
<dbReference type="PANTHER" id="PTHR33991">
    <property type="entry name" value="DNA REPAIR PROTEIN RECO"/>
    <property type="match status" value="1"/>
</dbReference>
<evidence type="ECO:0000313" key="5">
    <source>
        <dbReference type="EMBL" id="OGI95589.1"/>
    </source>
</evidence>
<dbReference type="NCBIfam" id="TIGR00613">
    <property type="entry name" value="reco"/>
    <property type="match status" value="1"/>
</dbReference>
<proteinExistence type="predicted"/>
<dbReference type="GO" id="GO:0043590">
    <property type="term" value="C:bacterial nucleoid"/>
    <property type="evidence" value="ECO:0007669"/>
    <property type="project" value="TreeGrafter"/>
</dbReference>
<sequence length="193" mass="21931">MHHIYHTEGIILSSRNFGEAGKHFSIFTRDLGMITAFAQGVRKMSSKLRFVLQDFAYLKIDLVAGKNIFRVTNAAKTNMLEQITRQPETFAVLANIARLLKRLLAGVEPNEALFTDLIHGFSVLEKLKKDDDLRNLEAVIVLRILNNLGYIGENEILKNLTKSPFEEGLVFEVSKDRTKVLHQINKALKETHL</sequence>
<feature type="domain" description="DNA replication/recombination mediator RecO N-terminal" evidence="4">
    <location>
        <begin position="1"/>
        <end position="74"/>
    </location>
</feature>
<dbReference type="AlphaFoldDB" id="A0A1F6XN64"/>
<dbReference type="STRING" id="1801780.A2917_03500"/>
<dbReference type="Pfam" id="PF11967">
    <property type="entry name" value="RecO_N"/>
    <property type="match status" value="1"/>
</dbReference>
<evidence type="ECO:0000256" key="3">
    <source>
        <dbReference type="ARBA" id="ARBA00023204"/>
    </source>
</evidence>
<protein>
    <submittedName>
        <fullName evidence="5">DNA repair protein RecO</fullName>
    </submittedName>
</protein>
<dbReference type="InterPro" id="IPR012340">
    <property type="entry name" value="NA-bd_OB-fold"/>
</dbReference>
<accession>A0A1F6XN64</accession>
<dbReference type="InterPro" id="IPR022572">
    <property type="entry name" value="DNA_rep/recomb_RecO_N"/>
</dbReference>
<evidence type="ECO:0000313" key="6">
    <source>
        <dbReference type="Proteomes" id="UP000178104"/>
    </source>
</evidence>
<dbReference type="GO" id="GO:0006310">
    <property type="term" value="P:DNA recombination"/>
    <property type="evidence" value="ECO:0007669"/>
    <property type="project" value="UniProtKB-KW"/>
</dbReference>
<keyword evidence="2" id="KW-0233">DNA recombination</keyword>
<reference evidence="5 6" key="1">
    <citation type="journal article" date="2016" name="Nat. Commun.">
        <title>Thousands of microbial genomes shed light on interconnected biogeochemical processes in an aquifer system.</title>
        <authorList>
            <person name="Anantharaman K."/>
            <person name="Brown C.T."/>
            <person name="Hug L.A."/>
            <person name="Sharon I."/>
            <person name="Castelle C.J."/>
            <person name="Probst A.J."/>
            <person name="Thomas B.C."/>
            <person name="Singh A."/>
            <person name="Wilkins M.J."/>
            <person name="Karaoz U."/>
            <person name="Brodie E.L."/>
            <person name="Williams K.H."/>
            <person name="Hubbard S.S."/>
            <person name="Banfield J.F."/>
        </authorList>
    </citation>
    <scope>NUCLEOTIDE SEQUENCE [LARGE SCALE GENOMIC DNA]</scope>
</reference>
<organism evidence="5 6">
    <name type="scientific">Candidatus Nomurabacteria bacterium RIFCSPLOWO2_01_FULL_42_17</name>
    <dbReference type="NCBI Taxonomy" id="1801780"/>
    <lineage>
        <taxon>Bacteria</taxon>
        <taxon>Candidatus Nomuraibacteriota</taxon>
    </lineage>
</organism>
<dbReference type="GO" id="GO:0006302">
    <property type="term" value="P:double-strand break repair"/>
    <property type="evidence" value="ECO:0007669"/>
    <property type="project" value="TreeGrafter"/>
</dbReference>
<dbReference type="Pfam" id="PF02565">
    <property type="entry name" value="RecO_C"/>
    <property type="match status" value="1"/>
</dbReference>
<dbReference type="Proteomes" id="UP000178104">
    <property type="component" value="Unassembled WGS sequence"/>
</dbReference>
<keyword evidence="1" id="KW-0227">DNA damage</keyword>
<dbReference type="EMBL" id="MFVE01000005">
    <property type="protein sequence ID" value="OGI95589.1"/>
    <property type="molecule type" value="Genomic_DNA"/>
</dbReference>
<keyword evidence="3" id="KW-0234">DNA repair</keyword>
<dbReference type="InterPro" id="IPR003717">
    <property type="entry name" value="RecO"/>
</dbReference>
<comment type="caution">
    <text evidence="5">The sequence shown here is derived from an EMBL/GenBank/DDBJ whole genome shotgun (WGS) entry which is preliminary data.</text>
</comment>
<dbReference type="PANTHER" id="PTHR33991:SF1">
    <property type="entry name" value="DNA REPAIR PROTEIN RECO"/>
    <property type="match status" value="1"/>
</dbReference>
<evidence type="ECO:0000256" key="1">
    <source>
        <dbReference type="ARBA" id="ARBA00022763"/>
    </source>
</evidence>
<dbReference type="SUPFAM" id="SSF50249">
    <property type="entry name" value="Nucleic acid-binding proteins"/>
    <property type="match status" value="1"/>
</dbReference>
<name>A0A1F6XN64_9BACT</name>
<gene>
    <name evidence="5" type="ORF">A2917_03500</name>
</gene>